<comment type="cofactor">
    <cofactor evidence="1">
        <name>Mg(2+)</name>
        <dbReference type="ChEBI" id="CHEBI:18420"/>
    </cofactor>
</comment>
<dbReference type="GO" id="GO:0005829">
    <property type="term" value="C:cytosol"/>
    <property type="evidence" value="ECO:0007669"/>
    <property type="project" value="TreeGrafter"/>
</dbReference>
<comment type="subcellular location">
    <subcellularLocation>
        <location evidence="3">Cytoplasm</location>
    </subcellularLocation>
    <subcellularLocation>
        <location evidence="2">Nucleus</location>
    </subcellularLocation>
</comment>
<dbReference type="EMBL" id="AZBU02000004">
    <property type="protein sequence ID" value="TKR80937.1"/>
    <property type="molecule type" value="Genomic_DNA"/>
</dbReference>
<dbReference type="EC" id="3.6.1.1" evidence="5"/>
<evidence type="ECO:0000313" key="14">
    <source>
        <dbReference type="EMBL" id="TKR80937.1"/>
    </source>
</evidence>
<dbReference type="InterPro" id="IPR006357">
    <property type="entry name" value="HAD-SF_hydro_IIA"/>
</dbReference>
<dbReference type="Pfam" id="PF13344">
    <property type="entry name" value="Hydrolase_6"/>
    <property type="match status" value="1"/>
</dbReference>
<keyword evidence="6" id="KW-0963">Cytoplasm</keyword>
<keyword evidence="7" id="KW-0479">Metal-binding</keyword>
<evidence type="ECO:0000256" key="9">
    <source>
        <dbReference type="ARBA" id="ARBA00022842"/>
    </source>
</evidence>
<dbReference type="NCBIfam" id="TIGR01458">
    <property type="entry name" value="HAD-SF-IIA-hyp3"/>
    <property type="match status" value="1"/>
</dbReference>
<dbReference type="GO" id="GO:0004427">
    <property type="term" value="F:inorganic diphosphate phosphatase activity"/>
    <property type="evidence" value="ECO:0007669"/>
    <property type="project" value="UniProtKB-EC"/>
</dbReference>
<keyword evidence="15" id="KW-1185">Reference proteome</keyword>
<dbReference type="Gene3D" id="3.40.50.1000">
    <property type="entry name" value="HAD superfamily/HAD-like"/>
    <property type="match status" value="2"/>
</dbReference>
<reference evidence="14 15" key="2">
    <citation type="journal article" date="2019" name="G3 (Bethesda)">
        <title>Hybrid Assembly of the Genome of the Entomopathogenic Nematode Steinernema carpocapsae Identifies the X-Chromosome.</title>
        <authorList>
            <person name="Serra L."/>
            <person name="Macchietto M."/>
            <person name="Macias-Munoz A."/>
            <person name="McGill C.J."/>
            <person name="Rodriguez I.M."/>
            <person name="Rodriguez B."/>
            <person name="Murad R."/>
            <person name="Mortazavi A."/>
        </authorList>
    </citation>
    <scope>NUCLEOTIDE SEQUENCE [LARGE SCALE GENOMIC DNA]</scope>
    <source>
        <strain evidence="14 15">ALL</strain>
    </source>
</reference>
<dbReference type="InterPro" id="IPR023214">
    <property type="entry name" value="HAD_sf"/>
</dbReference>
<organism evidence="14 15">
    <name type="scientific">Steinernema carpocapsae</name>
    <name type="common">Entomopathogenic nematode</name>
    <dbReference type="NCBI Taxonomy" id="34508"/>
    <lineage>
        <taxon>Eukaryota</taxon>
        <taxon>Metazoa</taxon>
        <taxon>Ecdysozoa</taxon>
        <taxon>Nematoda</taxon>
        <taxon>Chromadorea</taxon>
        <taxon>Rhabditida</taxon>
        <taxon>Tylenchina</taxon>
        <taxon>Panagrolaimomorpha</taxon>
        <taxon>Strongyloidoidea</taxon>
        <taxon>Steinernematidae</taxon>
        <taxon>Steinernema</taxon>
    </lineage>
</organism>
<comment type="caution">
    <text evidence="14">The sequence shown here is derived from an EMBL/GenBank/DDBJ whole genome shotgun (WGS) entry which is preliminary data.</text>
</comment>
<dbReference type="Proteomes" id="UP000298663">
    <property type="component" value="Unassembled WGS sequence"/>
</dbReference>
<evidence type="ECO:0000256" key="3">
    <source>
        <dbReference type="ARBA" id="ARBA00004496"/>
    </source>
</evidence>
<dbReference type="SUPFAM" id="SSF56784">
    <property type="entry name" value="HAD-like"/>
    <property type="match status" value="1"/>
</dbReference>
<name>A0A4U5ND99_STECR</name>
<keyword evidence="10" id="KW-0539">Nucleus</keyword>
<accession>A0A4U5ND99</accession>
<evidence type="ECO:0000256" key="2">
    <source>
        <dbReference type="ARBA" id="ARBA00004123"/>
    </source>
</evidence>
<keyword evidence="8" id="KW-0378">Hydrolase</keyword>
<evidence type="ECO:0000256" key="10">
    <source>
        <dbReference type="ARBA" id="ARBA00023242"/>
    </source>
</evidence>
<dbReference type="FunFam" id="3.40.50.1000:FF:000051">
    <property type="entry name" value="Phospholysine phosphohistidine inorganic pyrophosphate phosphatase"/>
    <property type="match status" value="1"/>
</dbReference>
<dbReference type="GO" id="GO:0005634">
    <property type="term" value="C:nucleus"/>
    <property type="evidence" value="ECO:0007669"/>
    <property type="project" value="UniProtKB-SubCell"/>
</dbReference>
<evidence type="ECO:0000256" key="11">
    <source>
        <dbReference type="ARBA" id="ARBA00037258"/>
    </source>
</evidence>
<evidence type="ECO:0000256" key="6">
    <source>
        <dbReference type="ARBA" id="ARBA00022490"/>
    </source>
</evidence>
<sequence>MQWKTSIKGFLLDVTGVLYNSASDGIGEVIPGSIEAVKRLCEKSNVRFLSNESTSTREELHKKLLKLGFSIKLEHLFTPAPVSARYLNSKSLRPHLLVKEAVEAEFIDCNRKNPNCVVMGDAEECFTYDALNEAFRVLQKIDDPLLISLGNGTYILTLFFGKFYKRTDGPCLDVGGFAEALIYATNCRHTVIGKPSPEYFDAALEDMGLDSGSVVMIGDDILSDCGGAMKHGLKGVLVRTGKWKNCPNGRTTRA</sequence>
<evidence type="ECO:0000256" key="8">
    <source>
        <dbReference type="ARBA" id="ARBA00022801"/>
    </source>
</evidence>
<evidence type="ECO:0000256" key="7">
    <source>
        <dbReference type="ARBA" id="ARBA00022723"/>
    </source>
</evidence>
<comment type="function">
    <text evidence="11">Phosphatase that hydrolyzes imidodiphosphate, 3-phosphohistidine and 6-phospholysine. Has broad substrate specificity and can also hydrolyze inorganic diphosphate, but with lower efficiency.</text>
</comment>
<keyword evidence="9" id="KW-0460">Magnesium</keyword>
<dbReference type="OrthoDB" id="426235at2759"/>
<dbReference type="InterPro" id="IPR006355">
    <property type="entry name" value="LHPP/HDHD2"/>
</dbReference>
<dbReference type="InterPro" id="IPR036412">
    <property type="entry name" value="HAD-like_sf"/>
</dbReference>
<proteinExistence type="inferred from homology"/>
<dbReference type="GO" id="GO:0016791">
    <property type="term" value="F:phosphatase activity"/>
    <property type="evidence" value="ECO:0007669"/>
    <property type="project" value="InterPro"/>
</dbReference>
<evidence type="ECO:0000256" key="5">
    <source>
        <dbReference type="ARBA" id="ARBA00012146"/>
    </source>
</evidence>
<evidence type="ECO:0000256" key="12">
    <source>
        <dbReference type="ARBA" id="ARBA00039357"/>
    </source>
</evidence>
<evidence type="ECO:0000256" key="4">
    <source>
        <dbReference type="ARBA" id="ARBA00007958"/>
    </source>
</evidence>
<comment type="catalytic activity">
    <reaction evidence="13">
        <text>diphosphate + H2O = 2 phosphate + H(+)</text>
        <dbReference type="Rhea" id="RHEA:24576"/>
        <dbReference type="ChEBI" id="CHEBI:15377"/>
        <dbReference type="ChEBI" id="CHEBI:15378"/>
        <dbReference type="ChEBI" id="CHEBI:33019"/>
        <dbReference type="ChEBI" id="CHEBI:43474"/>
        <dbReference type="EC" id="3.6.1.1"/>
    </reaction>
</comment>
<evidence type="ECO:0000313" key="15">
    <source>
        <dbReference type="Proteomes" id="UP000298663"/>
    </source>
</evidence>
<dbReference type="STRING" id="34508.A0A4U5ND99"/>
<dbReference type="PANTHER" id="PTHR19288:SF44">
    <property type="entry name" value="PHOSPHOLYSINE PHOSPHOHISTIDINE INORGANIC PYROPHOSPHATE PHOSPHATASE"/>
    <property type="match status" value="1"/>
</dbReference>
<evidence type="ECO:0000256" key="13">
    <source>
        <dbReference type="ARBA" id="ARBA00047820"/>
    </source>
</evidence>
<dbReference type="PANTHER" id="PTHR19288">
    <property type="entry name" value="4-NITROPHENYLPHOSPHATASE-RELATED"/>
    <property type="match status" value="1"/>
</dbReference>
<gene>
    <name evidence="14" type="ORF">L596_014906</name>
</gene>
<dbReference type="AlphaFoldDB" id="A0A4U5ND99"/>
<reference evidence="14 15" key="1">
    <citation type="journal article" date="2015" name="Genome Biol.">
        <title>Comparative genomics of Steinernema reveals deeply conserved gene regulatory networks.</title>
        <authorList>
            <person name="Dillman A.R."/>
            <person name="Macchietto M."/>
            <person name="Porter C.F."/>
            <person name="Rogers A."/>
            <person name="Williams B."/>
            <person name="Antoshechkin I."/>
            <person name="Lee M.M."/>
            <person name="Goodwin Z."/>
            <person name="Lu X."/>
            <person name="Lewis E.E."/>
            <person name="Goodrich-Blair H."/>
            <person name="Stock S.P."/>
            <person name="Adams B.J."/>
            <person name="Sternberg P.W."/>
            <person name="Mortazavi A."/>
        </authorList>
    </citation>
    <scope>NUCLEOTIDE SEQUENCE [LARGE SCALE GENOMIC DNA]</scope>
    <source>
        <strain evidence="14 15">ALL</strain>
    </source>
</reference>
<dbReference type="GO" id="GO:0046872">
    <property type="term" value="F:metal ion binding"/>
    <property type="evidence" value="ECO:0007669"/>
    <property type="project" value="UniProtKB-KW"/>
</dbReference>
<dbReference type="Pfam" id="PF13242">
    <property type="entry name" value="Hydrolase_like"/>
    <property type="match status" value="1"/>
</dbReference>
<evidence type="ECO:0000256" key="1">
    <source>
        <dbReference type="ARBA" id="ARBA00001946"/>
    </source>
</evidence>
<comment type="similarity">
    <text evidence="4">Belongs to the HAD-like hydrolase superfamily.</text>
</comment>
<protein>
    <recommendedName>
        <fullName evidence="12">Phospholysine phosphohistidine inorganic pyrophosphate phosphatase</fullName>
        <ecNumber evidence="5">3.6.1.1</ecNumber>
    </recommendedName>
</protein>